<gene>
    <name evidence="1" type="ORF">BaRGS_00000094</name>
</gene>
<evidence type="ECO:0000313" key="2">
    <source>
        <dbReference type="Proteomes" id="UP001519460"/>
    </source>
</evidence>
<keyword evidence="2" id="KW-1185">Reference proteome</keyword>
<comment type="caution">
    <text evidence="1">The sequence shown here is derived from an EMBL/GenBank/DDBJ whole genome shotgun (WGS) entry which is preliminary data.</text>
</comment>
<organism evidence="1 2">
    <name type="scientific">Batillaria attramentaria</name>
    <dbReference type="NCBI Taxonomy" id="370345"/>
    <lineage>
        <taxon>Eukaryota</taxon>
        <taxon>Metazoa</taxon>
        <taxon>Spiralia</taxon>
        <taxon>Lophotrochozoa</taxon>
        <taxon>Mollusca</taxon>
        <taxon>Gastropoda</taxon>
        <taxon>Caenogastropoda</taxon>
        <taxon>Sorbeoconcha</taxon>
        <taxon>Cerithioidea</taxon>
        <taxon>Batillariidae</taxon>
        <taxon>Batillaria</taxon>
    </lineage>
</organism>
<protein>
    <submittedName>
        <fullName evidence="1">Uncharacterized protein</fullName>
    </submittedName>
</protein>
<sequence>MTTRELYFVRSFKVLHFVVVHHVGVVSTSAIISVLSEKPEIQLCFAVVVLQRQEMRQCQQKLERSCGCRLLGCYQSSARDQRIVGLPLFFSQTGGPCRQQVEFMWMSCPPWPSSFLF</sequence>
<evidence type="ECO:0000313" key="1">
    <source>
        <dbReference type="EMBL" id="KAK7508528.1"/>
    </source>
</evidence>
<proteinExistence type="predicted"/>
<dbReference type="Proteomes" id="UP001519460">
    <property type="component" value="Unassembled WGS sequence"/>
</dbReference>
<dbReference type="EMBL" id="JACVVK020000001">
    <property type="protein sequence ID" value="KAK7508528.1"/>
    <property type="molecule type" value="Genomic_DNA"/>
</dbReference>
<name>A0ABD0MAT4_9CAEN</name>
<reference evidence="1 2" key="1">
    <citation type="journal article" date="2023" name="Sci. Data">
        <title>Genome assembly of the Korean intertidal mud-creeper Batillaria attramentaria.</title>
        <authorList>
            <person name="Patra A.K."/>
            <person name="Ho P.T."/>
            <person name="Jun S."/>
            <person name="Lee S.J."/>
            <person name="Kim Y."/>
            <person name="Won Y.J."/>
        </authorList>
    </citation>
    <scope>NUCLEOTIDE SEQUENCE [LARGE SCALE GENOMIC DNA]</scope>
    <source>
        <strain evidence="1">Wonlab-2016</strain>
    </source>
</reference>
<dbReference type="AlphaFoldDB" id="A0ABD0MAT4"/>
<accession>A0ABD0MAT4</accession>